<dbReference type="EMBL" id="CP000860">
    <property type="protein sequence ID" value="ACA60297.1"/>
    <property type="molecule type" value="Genomic_DNA"/>
</dbReference>
<dbReference type="Pfam" id="PF03787">
    <property type="entry name" value="RAMPs"/>
    <property type="match status" value="1"/>
</dbReference>
<dbReference type="AlphaFoldDB" id="B1I5N2"/>
<dbReference type="eggNOG" id="COG1337">
    <property type="taxonomic scope" value="Bacteria"/>
</dbReference>
<dbReference type="InterPro" id="IPR013411">
    <property type="entry name" value="CRISPR-assoc_RAMP_Csx7"/>
</dbReference>
<dbReference type="InterPro" id="IPR005537">
    <property type="entry name" value="RAMP_III_fam"/>
</dbReference>
<name>B1I5N2_DESAP</name>
<sequence length="282" mass="31733">MRAFAAAGFWDTFRHRLVVTGELVCDTALRVGAGTEALLPSASDLPVVTTGGRPYIPGSSLRGVVRSQVERLVRTLEREPRNGRGACDPLEDTGWCIPRKEMQDLRRKVRERDEGRDDWLAQQVWERSCRVCRIFGSPWLASRVRFSDLFPLGETHPEVRDGVAIDREREAVKNKYDFEVVPAGTRFALEIMAENLGTPAERSLLWLGLQELAEGGVPVGGFKGRGLGRVHLEHLRVRYVDATDREALQAYLVRRDWREAGTEERQEWLNAFFAECGGEAGA</sequence>
<dbReference type="PANTHER" id="PTHR35579">
    <property type="entry name" value="CRISPR SYSTEM CMS ENDORIBONUCLEASE CSM3"/>
    <property type="match status" value="1"/>
</dbReference>
<dbReference type="PANTHER" id="PTHR35579:SF3">
    <property type="entry name" value="CRISPR SYSTEM CMS ENDORIBONUCLEASE CSM3"/>
    <property type="match status" value="1"/>
</dbReference>
<keyword evidence="4" id="KW-1185">Reference proteome</keyword>
<evidence type="ECO:0000313" key="3">
    <source>
        <dbReference type="EMBL" id="ACA60297.1"/>
    </source>
</evidence>
<accession>B1I5N2</accession>
<feature type="domain" description="CRISPR type III-associated protein" evidence="2">
    <location>
        <begin position="26"/>
        <end position="230"/>
    </location>
</feature>
<protein>
    <submittedName>
        <fullName evidence="3">CRISPR-associated RAMP protein, SSO1426 family</fullName>
    </submittedName>
</protein>
<dbReference type="InterPro" id="IPR052216">
    <property type="entry name" value="CRISPR_Csm3_endoribonuclease"/>
</dbReference>
<dbReference type="HOGENOM" id="CLU_084207_0_0_9"/>
<dbReference type="RefSeq" id="WP_012302876.1">
    <property type="nucleotide sequence ID" value="NC_010424.1"/>
</dbReference>
<evidence type="ECO:0000259" key="2">
    <source>
        <dbReference type="Pfam" id="PF03787"/>
    </source>
</evidence>
<dbReference type="STRING" id="477974.Daud_1801"/>
<evidence type="ECO:0000256" key="1">
    <source>
        <dbReference type="ARBA" id="ARBA00023118"/>
    </source>
</evidence>
<reference evidence="3 4" key="2">
    <citation type="journal article" date="2008" name="Science">
        <title>Environmental genomics reveals a single-species ecosystem deep within Earth.</title>
        <authorList>
            <person name="Chivian D."/>
            <person name="Brodie E.L."/>
            <person name="Alm E.J."/>
            <person name="Culley D.E."/>
            <person name="Dehal P.S."/>
            <person name="Desantis T.Z."/>
            <person name="Gihring T.M."/>
            <person name="Lapidus A."/>
            <person name="Lin L.H."/>
            <person name="Lowry S.R."/>
            <person name="Moser D.P."/>
            <person name="Richardson P.M."/>
            <person name="Southam G."/>
            <person name="Wanger G."/>
            <person name="Pratt L.M."/>
            <person name="Andersen G.L."/>
            <person name="Hazen T.C."/>
            <person name="Brockman F.J."/>
            <person name="Arkin A.P."/>
            <person name="Onstott T.C."/>
        </authorList>
    </citation>
    <scope>NUCLEOTIDE SEQUENCE [LARGE SCALE GENOMIC DNA]</scope>
    <source>
        <strain evidence="3 4">MP104C</strain>
    </source>
</reference>
<reference evidence="4" key="1">
    <citation type="submission" date="2007-10" db="EMBL/GenBank/DDBJ databases">
        <title>Complete sequence of chromosome of Desulforudis audaxviator MP104C.</title>
        <authorList>
            <person name="Copeland A."/>
            <person name="Lucas S."/>
            <person name="Lapidus A."/>
            <person name="Barry K."/>
            <person name="Glavina del Rio T."/>
            <person name="Dalin E."/>
            <person name="Tice H."/>
            <person name="Bruce D."/>
            <person name="Pitluck S."/>
            <person name="Lowry S.R."/>
            <person name="Larimer F."/>
            <person name="Land M.L."/>
            <person name="Hauser L."/>
            <person name="Kyrpides N."/>
            <person name="Ivanova N.N."/>
            <person name="Richardson P."/>
        </authorList>
    </citation>
    <scope>NUCLEOTIDE SEQUENCE [LARGE SCALE GENOMIC DNA]</scope>
    <source>
        <strain evidence="4">MP104C</strain>
    </source>
</reference>
<evidence type="ECO:0000313" key="4">
    <source>
        <dbReference type="Proteomes" id="UP000008544"/>
    </source>
</evidence>
<dbReference type="Proteomes" id="UP000008544">
    <property type="component" value="Chromosome"/>
</dbReference>
<dbReference type="GO" id="GO:0051607">
    <property type="term" value="P:defense response to virus"/>
    <property type="evidence" value="ECO:0007669"/>
    <property type="project" value="UniProtKB-KW"/>
</dbReference>
<organism evidence="3 4">
    <name type="scientific">Desulforudis audaxviator (strain MP104C)</name>
    <dbReference type="NCBI Taxonomy" id="477974"/>
    <lineage>
        <taxon>Bacteria</taxon>
        <taxon>Bacillati</taxon>
        <taxon>Bacillota</taxon>
        <taxon>Clostridia</taxon>
        <taxon>Thermoanaerobacterales</taxon>
        <taxon>Candidatus Desulforudaceae</taxon>
        <taxon>Candidatus Desulforudis</taxon>
    </lineage>
</organism>
<dbReference type="NCBIfam" id="TIGR02581">
    <property type="entry name" value="cas_cyan_RAMP"/>
    <property type="match status" value="1"/>
</dbReference>
<gene>
    <name evidence="3" type="ordered locus">Daud_1801</name>
</gene>
<keyword evidence="1" id="KW-0051">Antiviral defense</keyword>
<dbReference type="OrthoDB" id="5242922at2"/>
<proteinExistence type="predicted"/>
<dbReference type="KEGG" id="dau:Daud_1801"/>